<proteinExistence type="predicted"/>
<dbReference type="RefSeq" id="WP_186681469.1">
    <property type="nucleotide sequence ID" value="NZ_CP077093.1"/>
</dbReference>
<gene>
    <name evidence="1" type="ORF">HU752_024355</name>
</gene>
<reference evidence="1 2" key="2">
    <citation type="journal article" date="2021" name="Microorganisms">
        <title>The Ever-Expanding Pseudomonas Genus: Description of 43 New Species and Partition of the Pseudomonas putida Group.</title>
        <authorList>
            <person name="Girard L."/>
            <person name="Lood C."/>
            <person name="Hofte M."/>
            <person name="Vandamme P."/>
            <person name="Rokni-Zadeh H."/>
            <person name="van Noort V."/>
            <person name="Lavigne R."/>
            <person name="De Mot R."/>
        </authorList>
    </citation>
    <scope>NUCLEOTIDE SEQUENCE [LARGE SCALE GENOMIC DNA]</scope>
    <source>
        <strain evidence="1 2">RW8P3</strain>
    </source>
</reference>
<dbReference type="Proteomes" id="UP000634530">
    <property type="component" value="Chromosome"/>
</dbReference>
<accession>A0A9E6PIS0</accession>
<dbReference type="AlphaFoldDB" id="A0A9E6PIS0"/>
<evidence type="ECO:0000313" key="1">
    <source>
        <dbReference type="EMBL" id="QXI27025.1"/>
    </source>
</evidence>
<dbReference type="EMBL" id="CP077093">
    <property type="protein sequence ID" value="QXI27025.1"/>
    <property type="molecule type" value="Genomic_DNA"/>
</dbReference>
<protein>
    <submittedName>
        <fullName evidence="1">Uncharacterized protein</fullName>
    </submittedName>
</protein>
<sequence>MKIFNIVAHEGIGPARLGASRENTRLAMAADGFTLAHDTETQDYFDLPELGIQVEYSAGQASFIGVSCYAACQVMYDGVNVFDTEAEELFERMARADGSGEHSFNTHEHLFPRQILTLWDADEQYDRMGGEERRVWAQVGLGDADYLAAISKYTH</sequence>
<name>A0A9E6PIS0_9PSED</name>
<reference evidence="1 2" key="1">
    <citation type="journal article" date="2020" name="Microorganisms">
        <title>Reliable Identification of Environmental Pseudomonas Isolates Using the rpoD Gene.</title>
        <authorList>
            <consortium name="The Broad Institute Genome Sequencing Platform"/>
            <person name="Girard L."/>
            <person name="Lood C."/>
            <person name="Rokni-Zadeh H."/>
            <person name="van Noort V."/>
            <person name="Lavigne R."/>
            <person name="De Mot R."/>
        </authorList>
    </citation>
    <scope>NUCLEOTIDE SEQUENCE [LARGE SCALE GENOMIC DNA]</scope>
    <source>
        <strain evidence="1 2">RW8P3</strain>
    </source>
</reference>
<organism evidence="1 2">
    <name type="scientific">Pseudomonas vanderleydeniana</name>
    <dbReference type="NCBI Taxonomy" id="2745495"/>
    <lineage>
        <taxon>Bacteria</taxon>
        <taxon>Pseudomonadati</taxon>
        <taxon>Pseudomonadota</taxon>
        <taxon>Gammaproteobacteria</taxon>
        <taxon>Pseudomonadales</taxon>
        <taxon>Pseudomonadaceae</taxon>
        <taxon>Pseudomonas</taxon>
    </lineage>
</organism>
<dbReference type="KEGG" id="pvw:HU752_024355"/>
<evidence type="ECO:0000313" key="2">
    <source>
        <dbReference type="Proteomes" id="UP000634530"/>
    </source>
</evidence>
<keyword evidence="2" id="KW-1185">Reference proteome</keyword>